<accession>A0A4R3JU80</accession>
<dbReference type="EMBL" id="SLZV01000004">
    <property type="protein sequence ID" value="TCS69356.1"/>
    <property type="molecule type" value="Genomic_DNA"/>
</dbReference>
<evidence type="ECO:0000313" key="10">
    <source>
        <dbReference type="EMBL" id="TCS69356.1"/>
    </source>
</evidence>
<dbReference type="RefSeq" id="WP_016438579.1">
    <property type="nucleotide sequence ID" value="NZ_BHEO01000008.1"/>
</dbReference>
<dbReference type="GO" id="GO:0005737">
    <property type="term" value="C:cytoplasm"/>
    <property type="evidence" value="ECO:0007669"/>
    <property type="project" value="UniProtKB-SubCell"/>
</dbReference>
<keyword evidence="12" id="KW-1185">Reference proteome</keyword>
<evidence type="ECO:0000259" key="6">
    <source>
        <dbReference type="Pfam" id="PF02631"/>
    </source>
</evidence>
<evidence type="ECO:0000256" key="2">
    <source>
        <dbReference type="ARBA" id="ARBA00009695"/>
    </source>
</evidence>
<dbReference type="Gene3D" id="1.10.10.10">
    <property type="entry name" value="Winged helix-like DNA-binding domain superfamily/Winged helix DNA-binding domain"/>
    <property type="match status" value="3"/>
</dbReference>
<gene>
    <name evidence="5 9" type="primary">recX</name>
    <name evidence="10" type="ORF">EDD74_104112</name>
    <name evidence="9" type="ORF">FAEUMB_28510</name>
</gene>
<comment type="similarity">
    <text evidence="2 5">Belongs to the RecX family.</text>
</comment>
<dbReference type="InterPro" id="IPR003783">
    <property type="entry name" value="Regulatory_RecX"/>
</dbReference>
<organism evidence="10 11">
    <name type="scientific">Faecalimonas umbilicata</name>
    <dbReference type="NCBI Taxonomy" id="1912855"/>
    <lineage>
        <taxon>Bacteria</taxon>
        <taxon>Bacillati</taxon>
        <taxon>Bacillota</taxon>
        <taxon>Clostridia</taxon>
        <taxon>Lachnospirales</taxon>
        <taxon>Lachnospiraceae</taxon>
        <taxon>Faecalimonas</taxon>
    </lineage>
</organism>
<reference evidence="9 12" key="1">
    <citation type="journal article" date="2018" name="Int. J. Syst. Evol. Microbiol.">
        <title>Draft Genome Sequence of Faecalimonas umbilicata JCM 30896T, an Acetate-Producing Bacterium Isolated from Human Feces.</title>
        <authorList>
            <person name="Sakamoto M."/>
            <person name="Ikeyama N."/>
            <person name="Yuki M."/>
            <person name="Ohkuma M."/>
        </authorList>
    </citation>
    <scope>NUCLEOTIDE SEQUENCE [LARGE SCALE GENOMIC DNA]</scope>
    <source>
        <strain evidence="9 12">EGH7</strain>
    </source>
</reference>
<dbReference type="Pfam" id="PF21981">
    <property type="entry name" value="RecX_HTH3"/>
    <property type="match status" value="1"/>
</dbReference>
<evidence type="ECO:0000256" key="1">
    <source>
        <dbReference type="ARBA" id="ARBA00004496"/>
    </source>
</evidence>
<reference evidence="10 11" key="2">
    <citation type="submission" date="2019-03" db="EMBL/GenBank/DDBJ databases">
        <title>Genomic Encyclopedia of Type Strains, Phase IV (KMG-IV): sequencing the most valuable type-strain genomes for metagenomic binning, comparative biology and taxonomic classification.</title>
        <authorList>
            <person name="Goeker M."/>
        </authorList>
    </citation>
    <scope>NUCLEOTIDE SEQUENCE [LARGE SCALE GENOMIC DNA]</scope>
    <source>
        <strain evidence="10 11">DSM 103426</strain>
    </source>
</reference>
<comment type="function">
    <text evidence="5">Modulates RecA activity.</text>
</comment>
<dbReference type="InterPro" id="IPR053924">
    <property type="entry name" value="RecX_HTH_2nd"/>
</dbReference>
<evidence type="ECO:0000259" key="8">
    <source>
        <dbReference type="Pfam" id="PF21982"/>
    </source>
</evidence>
<dbReference type="GO" id="GO:0006282">
    <property type="term" value="P:regulation of DNA repair"/>
    <property type="evidence" value="ECO:0007669"/>
    <property type="project" value="UniProtKB-UniRule"/>
</dbReference>
<dbReference type="AlphaFoldDB" id="A0A4R3JU80"/>
<dbReference type="EMBL" id="BHEO01000008">
    <property type="protein sequence ID" value="GBU06310.1"/>
    <property type="molecule type" value="Genomic_DNA"/>
</dbReference>
<evidence type="ECO:0000256" key="3">
    <source>
        <dbReference type="ARBA" id="ARBA00018111"/>
    </source>
</evidence>
<dbReference type="HAMAP" id="MF_01114">
    <property type="entry name" value="RecX"/>
    <property type="match status" value="1"/>
</dbReference>
<dbReference type="Pfam" id="PF21982">
    <property type="entry name" value="RecX_HTH1"/>
    <property type="match status" value="1"/>
</dbReference>
<dbReference type="Proteomes" id="UP000702954">
    <property type="component" value="Unassembled WGS sequence"/>
</dbReference>
<keyword evidence="4 5" id="KW-0963">Cytoplasm</keyword>
<protein>
    <recommendedName>
        <fullName evidence="3 5">Regulatory protein RecX</fullName>
    </recommendedName>
</protein>
<feature type="domain" description="RecX third three-helical" evidence="7">
    <location>
        <begin position="152"/>
        <end position="198"/>
    </location>
</feature>
<evidence type="ECO:0000313" key="11">
    <source>
        <dbReference type="Proteomes" id="UP000294613"/>
    </source>
</evidence>
<name>A0A4R3JU80_9FIRM</name>
<dbReference type="InterPro" id="IPR053925">
    <property type="entry name" value="RecX_HTH_3rd"/>
</dbReference>
<evidence type="ECO:0000259" key="7">
    <source>
        <dbReference type="Pfam" id="PF21981"/>
    </source>
</evidence>
<comment type="subcellular location">
    <subcellularLocation>
        <location evidence="1 5">Cytoplasm</location>
    </subcellularLocation>
</comment>
<dbReference type="Proteomes" id="UP000294613">
    <property type="component" value="Unassembled WGS sequence"/>
</dbReference>
<dbReference type="Pfam" id="PF02631">
    <property type="entry name" value="RecX_HTH2"/>
    <property type="match status" value="1"/>
</dbReference>
<comment type="caution">
    <text evidence="10">The sequence shown here is derived from an EMBL/GenBank/DDBJ whole genome shotgun (WGS) entry which is preliminary data.</text>
</comment>
<proteinExistence type="inferred from homology"/>
<dbReference type="InterPro" id="IPR053926">
    <property type="entry name" value="RecX_HTH_1st"/>
</dbReference>
<evidence type="ECO:0000256" key="5">
    <source>
        <dbReference type="HAMAP-Rule" id="MF_01114"/>
    </source>
</evidence>
<sequence>MIVTKVEPVSKNRYKVEVDGEFAFVLYRRELSHYQIREECEVSEESFEQIKKEVIIKRAKLRAMHLLNDMDRTESQLRTKLRQSCYTEDVVEAALAYVKSFGYIDDLDYAKRYIQNRQNQKSKRELYAQLVGKGIERELIELAMEECYTGEDDEIEAIRRLAAKRKYHFRDATREEQQKQMAYFMRKGFSYENIRRALEAEEVYW</sequence>
<dbReference type="InterPro" id="IPR036388">
    <property type="entry name" value="WH-like_DNA-bd_sf"/>
</dbReference>
<dbReference type="PANTHER" id="PTHR33602">
    <property type="entry name" value="REGULATORY PROTEIN RECX FAMILY PROTEIN"/>
    <property type="match status" value="1"/>
</dbReference>
<feature type="domain" description="RecX second three-helical" evidence="6">
    <location>
        <begin position="105"/>
        <end position="144"/>
    </location>
</feature>
<dbReference type="PANTHER" id="PTHR33602:SF1">
    <property type="entry name" value="REGULATORY PROTEIN RECX FAMILY PROTEIN"/>
    <property type="match status" value="1"/>
</dbReference>
<evidence type="ECO:0000256" key="4">
    <source>
        <dbReference type="ARBA" id="ARBA00022490"/>
    </source>
</evidence>
<evidence type="ECO:0000313" key="12">
    <source>
        <dbReference type="Proteomes" id="UP000702954"/>
    </source>
</evidence>
<evidence type="ECO:0000313" key="9">
    <source>
        <dbReference type="EMBL" id="GBU06310.1"/>
    </source>
</evidence>
<feature type="domain" description="RecX first three-helical" evidence="8">
    <location>
        <begin position="59"/>
        <end position="97"/>
    </location>
</feature>